<evidence type="ECO:0000313" key="2">
    <source>
        <dbReference type="Proteomes" id="UP000053593"/>
    </source>
</evidence>
<reference evidence="1 2" key="1">
    <citation type="submission" date="2014-04" db="EMBL/GenBank/DDBJ databases">
        <title>Evolutionary Origins and Diversification of the Mycorrhizal Mutualists.</title>
        <authorList>
            <consortium name="DOE Joint Genome Institute"/>
            <consortium name="Mycorrhizal Genomics Consortium"/>
            <person name="Kohler A."/>
            <person name="Kuo A."/>
            <person name="Nagy L.G."/>
            <person name="Floudas D."/>
            <person name="Copeland A."/>
            <person name="Barry K.W."/>
            <person name="Cichocki N."/>
            <person name="Veneault-Fourrey C."/>
            <person name="LaButti K."/>
            <person name="Lindquist E.A."/>
            <person name="Lipzen A."/>
            <person name="Lundell T."/>
            <person name="Morin E."/>
            <person name="Murat C."/>
            <person name="Riley R."/>
            <person name="Ohm R."/>
            <person name="Sun H."/>
            <person name="Tunlid A."/>
            <person name="Henrissat B."/>
            <person name="Grigoriev I.V."/>
            <person name="Hibbett D.S."/>
            <person name="Martin F."/>
        </authorList>
    </citation>
    <scope>NUCLEOTIDE SEQUENCE [LARGE SCALE GENOMIC DNA]</scope>
    <source>
        <strain evidence="1 2">FD-317 M1</strain>
    </source>
</reference>
<organism evidence="1 2">
    <name type="scientific">Collybiopsis luxurians FD-317 M1</name>
    <dbReference type="NCBI Taxonomy" id="944289"/>
    <lineage>
        <taxon>Eukaryota</taxon>
        <taxon>Fungi</taxon>
        <taxon>Dikarya</taxon>
        <taxon>Basidiomycota</taxon>
        <taxon>Agaricomycotina</taxon>
        <taxon>Agaricomycetes</taxon>
        <taxon>Agaricomycetidae</taxon>
        <taxon>Agaricales</taxon>
        <taxon>Marasmiineae</taxon>
        <taxon>Omphalotaceae</taxon>
        <taxon>Collybiopsis</taxon>
        <taxon>Collybiopsis luxurians</taxon>
    </lineage>
</organism>
<dbReference type="HOGENOM" id="CLU_003703_5_4_1"/>
<dbReference type="Proteomes" id="UP000053593">
    <property type="component" value="Unassembled WGS sequence"/>
</dbReference>
<proteinExistence type="predicted"/>
<dbReference type="OrthoDB" id="3214502at2759"/>
<protein>
    <submittedName>
        <fullName evidence="1">Uncharacterized protein</fullName>
    </submittedName>
</protein>
<dbReference type="Pfam" id="PF18758">
    <property type="entry name" value="KDZ"/>
    <property type="match status" value="1"/>
</dbReference>
<dbReference type="AlphaFoldDB" id="A0A0D0CUU4"/>
<sequence length="365" mass="41615">MYCMPSTSINLPDDWKKVPADKQFLYWIYFGIDACFCLKRHLISSEALYPNLDSSGSYFTEDKPFHKYLLTVTDQQEMSTCTGLSALDHANTKFSCGYATISVGLELLTSKKVNSESVLLYQYFFFIFTFRYANMGYAFASFLCHHNSDLTKVVSYDITCQWHKNVISPINTLPSLISSDLFTQEIQFAILKLHIHGHQLSYQQSFSLNWLRRAGRTDDEGVKQLWAHMGPVATSTCNMGPGSQHGTMNNHFSHWNWIKLVGLALDKFASQVASLNEFTEDQGEEETRIWAKEINEWNNEQLKPPSEQCAVWNPYELPKSTLAESDVRLLLTQEEACKAELGIFSLQDIGPTAFVSQVPELEDQQ</sequence>
<dbReference type="EMBL" id="KN834764">
    <property type="protein sequence ID" value="KIK63357.1"/>
    <property type="molecule type" value="Genomic_DNA"/>
</dbReference>
<gene>
    <name evidence="1" type="ORF">GYMLUDRAFT_57583</name>
</gene>
<name>A0A0D0CUU4_9AGAR</name>
<accession>A0A0D0CUU4</accession>
<keyword evidence="2" id="KW-1185">Reference proteome</keyword>
<dbReference type="InterPro" id="IPR040521">
    <property type="entry name" value="KDZ"/>
</dbReference>
<evidence type="ECO:0000313" key="1">
    <source>
        <dbReference type="EMBL" id="KIK63357.1"/>
    </source>
</evidence>